<gene>
    <name evidence="3" type="ORF">OUO13_17330</name>
</gene>
<evidence type="ECO:0000259" key="2">
    <source>
        <dbReference type="Pfam" id="PF04230"/>
    </source>
</evidence>
<organism evidence="3 4">
    <name type="scientific">Parathalassolituus penaei</name>
    <dbReference type="NCBI Taxonomy" id="2997323"/>
    <lineage>
        <taxon>Bacteria</taxon>
        <taxon>Pseudomonadati</taxon>
        <taxon>Pseudomonadota</taxon>
        <taxon>Gammaproteobacteria</taxon>
        <taxon>Oceanospirillales</taxon>
        <taxon>Oceanospirillaceae</taxon>
        <taxon>Parathalassolituus</taxon>
    </lineage>
</organism>
<evidence type="ECO:0000313" key="3">
    <source>
        <dbReference type="EMBL" id="MCY0966943.1"/>
    </source>
</evidence>
<dbReference type="AlphaFoldDB" id="A0A9X3EQD0"/>
<comment type="caution">
    <text evidence="3">The sequence shown here is derived from an EMBL/GenBank/DDBJ whole genome shotgun (WGS) entry which is preliminary data.</text>
</comment>
<keyword evidence="1" id="KW-0812">Transmembrane</keyword>
<keyword evidence="4" id="KW-1185">Reference proteome</keyword>
<keyword evidence="3" id="KW-0808">Transferase</keyword>
<keyword evidence="1" id="KW-1133">Transmembrane helix</keyword>
<protein>
    <submittedName>
        <fullName evidence="3">Polysaccharide pyruvyl transferase family protein</fullName>
    </submittedName>
</protein>
<dbReference type="GO" id="GO:0016740">
    <property type="term" value="F:transferase activity"/>
    <property type="evidence" value="ECO:0007669"/>
    <property type="project" value="UniProtKB-KW"/>
</dbReference>
<keyword evidence="1" id="KW-0472">Membrane</keyword>
<dbReference type="Pfam" id="PF04230">
    <property type="entry name" value="PS_pyruv_trans"/>
    <property type="match status" value="1"/>
</dbReference>
<evidence type="ECO:0000313" key="4">
    <source>
        <dbReference type="Proteomes" id="UP001150830"/>
    </source>
</evidence>
<dbReference type="EMBL" id="JAPNOA010000058">
    <property type="protein sequence ID" value="MCY0966943.1"/>
    <property type="molecule type" value="Genomic_DNA"/>
</dbReference>
<name>A0A9X3EQD0_9GAMM</name>
<dbReference type="RefSeq" id="WP_283175150.1">
    <property type="nucleotide sequence ID" value="NZ_JAPNOA010000058.1"/>
</dbReference>
<reference evidence="3" key="1">
    <citation type="submission" date="2022-11" db="EMBL/GenBank/DDBJ databases">
        <title>Parathalassolutuus dongxingensis gen. nov., sp. nov., a novel member of family Oceanospirillaceae isolated from a coastal shrimp pond in Guangxi, China.</title>
        <authorList>
            <person name="Chen H."/>
        </authorList>
    </citation>
    <scope>NUCLEOTIDE SEQUENCE</scope>
    <source>
        <strain evidence="3">G-43</strain>
    </source>
</reference>
<feature type="domain" description="Polysaccharide pyruvyl transferase" evidence="2">
    <location>
        <begin position="81"/>
        <end position="332"/>
    </location>
</feature>
<dbReference type="InterPro" id="IPR007345">
    <property type="entry name" value="Polysacch_pyruvyl_Trfase"/>
</dbReference>
<dbReference type="Proteomes" id="UP001150830">
    <property type="component" value="Unassembled WGS sequence"/>
</dbReference>
<accession>A0A9X3EQD0</accession>
<dbReference type="PANTHER" id="PTHR36836:SF1">
    <property type="entry name" value="COLANIC ACID BIOSYNTHESIS PROTEIN WCAK"/>
    <property type="match status" value="1"/>
</dbReference>
<sequence>MKYTIINAYGHSNRGDSVLLTECIEEVLSFDESAEISVLLFEGNAEHERVNSFERIGNINVKGLVGKLAQVYILTIALAYAVTGCNFFLKMLPFSQCLSLKEMEKSDFVISAPGGYIHDTNHAYIIALLNIFIAWLMGRKVLMAPQSYGPLKSKFSRFFTGYVLNKVDKVCARESYSYDFLINKVFVEREKVIKTGDSAFWNDHPDDGEKESVDDNSEILGVTVVGWTFPDCDDANKKYKVYCESLAHILDRAIDELGASVVIYNQVDDDIATAEFVRSLCKRKDRVLVDISPKSSNKLRKIIATSKVFLGTRFHSCIFAMMSGRPTFAISYLPKTEFIMKDLGLGHRSWSINDMDVEYIYGCVSSDWNKNHDAELEIKNAVARYREVNLSFSDVISSVE</sequence>
<proteinExistence type="predicted"/>
<dbReference type="PANTHER" id="PTHR36836">
    <property type="entry name" value="COLANIC ACID BIOSYNTHESIS PROTEIN WCAK"/>
    <property type="match status" value="1"/>
</dbReference>
<evidence type="ECO:0000256" key="1">
    <source>
        <dbReference type="SAM" id="Phobius"/>
    </source>
</evidence>
<feature type="transmembrane region" description="Helical" evidence="1">
    <location>
        <begin position="71"/>
        <end position="89"/>
    </location>
</feature>